<feature type="compositionally biased region" description="Polar residues" evidence="1">
    <location>
        <begin position="16"/>
        <end position="28"/>
    </location>
</feature>
<dbReference type="AlphaFoldDB" id="A0A8J3F375"/>
<dbReference type="OrthoDB" id="2972390at2"/>
<feature type="region of interest" description="Disordered" evidence="1">
    <location>
        <begin position="1"/>
        <end position="42"/>
    </location>
</feature>
<sequence length="42" mass="4504">MGKTKKDPSRIGLGSSHVQGQGTTTSETGVEKSSSRKKQKRD</sequence>
<dbReference type="Proteomes" id="UP000626244">
    <property type="component" value="Unassembled WGS sequence"/>
</dbReference>
<dbReference type="RefSeq" id="WP_087999824.1">
    <property type="nucleotide sequence ID" value="NZ_BMHB01000001.1"/>
</dbReference>
<reference evidence="3" key="1">
    <citation type="journal article" date="2019" name="Int. J. Syst. Evol. Microbiol.">
        <title>The Global Catalogue of Microorganisms (GCM) 10K type strain sequencing project: providing services to taxonomists for standard genome sequencing and annotation.</title>
        <authorList>
            <consortium name="The Broad Institute Genomics Platform"/>
            <consortium name="The Broad Institute Genome Sequencing Center for Infectious Disease"/>
            <person name="Wu L."/>
            <person name="Ma J."/>
        </authorList>
    </citation>
    <scope>NUCLEOTIDE SEQUENCE [LARGE SCALE GENOMIC DNA]</scope>
    <source>
        <strain evidence="3">CGMCC 1.14993</strain>
    </source>
</reference>
<evidence type="ECO:0000313" key="3">
    <source>
        <dbReference type="Proteomes" id="UP000626244"/>
    </source>
</evidence>
<organism evidence="2 3">
    <name type="scientific">Gottfriedia solisilvae</name>
    <dbReference type="NCBI Taxonomy" id="1516104"/>
    <lineage>
        <taxon>Bacteria</taxon>
        <taxon>Bacillati</taxon>
        <taxon>Bacillota</taxon>
        <taxon>Bacilli</taxon>
        <taxon>Bacillales</taxon>
        <taxon>Bacillaceae</taxon>
        <taxon>Gottfriedia</taxon>
    </lineage>
</organism>
<accession>A0A8J3F375</accession>
<dbReference type="EMBL" id="BMHB01000001">
    <property type="protein sequence ID" value="GGI15291.1"/>
    <property type="molecule type" value="Genomic_DNA"/>
</dbReference>
<evidence type="ECO:0000256" key="1">
    <source>
        <dbReference type="SAM" id="MobiDB-lite"/>
    </source>
</evidence>
<keyword evidence="3" id="KW-1185">Reference proteome</keyword>
<comment type="caution">
    <text evidence="2">The sequence shown here is derived from an EMBL/GenBank/DDBJ whole genome shotgun (WGS) entry which is preliminary data.</text>
</comment>
<protein>
    <recommendedName>
        <fullName evidence="4">YuzL family protein</fullName>
    </recommendedName>
</protein>
<proteinExistence type="predicted"/>
<evidence type="ECO:0008006" key="4">
    <source>
        <dbReference type="Google" id="ProtNLM"/>
    </source>
</evidence>
<dbReference type="Pfam" id="PF14115">
    <property type="entry name" value="YuzL"/>
    <property type="match status" value="1"/>
</dbReference>
<evidence type="ECO:0000313" key="2">
    <source>
        <dbReference type="EMBL" id="GGI15291.1"/>
    </source>
</evidence>
<gene>
    <name evidence="2" type="ORF">GCM10007380_27240</name>
</gene>
<dbReference type="InterPro" id="IPR025625">
    <property type="entry name" value="YuzL"/>
</dbReference>
<name>A0A8J3F375_9BACI</name>